<evidence type="ECO:0000313" key="1">
    <source>
        <dbReference type="EMBL" id="SHH09389.1"/>
    </source>
</evidence>
<dbReference type="Proteomes" id="UP000242329">
    <property type="component" value="Unassembled WGS sequence"/>
</dbReference>
<dbReference type="AlphaFoldDB" id="A0A1M5Q6K3"/>
<accession>A0A1M5Q6K3</accession>
<organism evidence="1 2">
    <name type="scientific">Thermosyntropha lipolytica DSM 11003</name>
    <dbReference type="NCBI Taxonomy" id="1123382"/>
    <lineage>
        <taxon>Bacteria</taxon>
        <taxon>Bacillati</taxon>
        <taxon>Bacillota</taxon>
        <taxon>Clostridia</taxon>
        <taxon>Eubacteriales</taxon>
        <taxon>Syntrophomonadaceae</taxon>
        <taxon>Thermosyntropha</taxon>
    </lineage>
</organism>
<dbReference type="RefSeq" id="WP_073092734.1">
    <property type="nucleotide sequence ID" value="NZ_FQWY01000030.1"/>
</dbReference>
<reference evidence="2" key="1">
    <citation type="submission" date="2016-11" db="EMBL/GenBank/DDBJ databases">
        <authorList>
            <person name="Varghese N."/>
            <person name="Submissions S."/>
        </authorList>
    </citation>
    <scope>NUCLEOTIDE SEQUENCE [LARGE SCALE GENOMIC DNA]</scope>
    <source>
        <strain evidence="2">DSM 11003</strain>
    </source>
</reference>
<evidence type="ECO:0000313" key="2">
    <source>
        <dbReference type="Proteomes" id="UP000242329"/>
    </source>
</evidence>
<name>A0A1M5Q6K3_9FIRM</name>
<dbReference type="EMBL" id="FQWY01000030">
    <property type="protein sequence ID" value="SHH09389.1"/>
    <property type="molecule type" value="Genomic_DNA"/>
</dbReference>
<protein>
    <submittedName>
        <fullName evidence="1">Uncharacterized protein</fullName>
    </submittedName>
</protein>
<dbReference type="OrthoDB" id="2083036at2"/>
<sequence>MSKDLAGAMADFLRLLAEEVERNRSLAKRLAVPFEEFLAEVKEKGVKSRKKAKAEVPEGFDPFKVYYDKGSVGLYEALASFDAATLKAILTSFALDPSRSYTRLRKPEKLRDLIVEKVKAMGERGEAFRDL</sequence>
<proteinExistence type="predicted"/>
<gene>
    <name evidence="1" type="ORF">SAMN02745221_01665</name>
</gene>
<keyword evidence="2" id="KW-1185">Reference proteome</keyword>